<comment type="caution">
    <text evidence="5">The sequence shown here is derived from an EMBL/GenBank/DDBJ whole genome shotgun (WGS) entry which is preliminary data.</text>
</comment>
<dbReference type="PANTHER" id="PTHR30146">
    <property type="entry name" value="LACI-RELATED TRANSCRIPTIONAL REPRESSOR"/>
    <property type="match status" value="1"/>
</dbReference>
<keyword evidence="3" id="KW-0804">Transcription</keyword>
<dbReference type="Pfam" id="PF13377">
    <property type="entry name" value="Peripla_BP_3"/>
    <property type="match status" value="1"/>
</dbReference>
<accession>A0A4R8WEJ2</accession>
<dbReference type="RefSeq" id="WP_134506070.1">
    <property type="nucleotide sequence ID" value="NZ_SOFM01000004.1"/>
</dbReference>
<evidence type="ECO:0000313" key="5">
    <source>
        <dbReference type="EMBL" id="TFC07732.1"/>
    </source>
</evidence>
<dbReference type="EMBL" id="SOFM01000004">
    <property type="protein sequence ID" value="TFC07732.1"/>
    <property type="molecule type" value="Genomic_DNA"/>
</dbReference>
<proteinExistence type="predicted"/>
<dbReference type="PROSITE" id="PS50932">
    <property type="entry name" value="HTH_LACI_2"/>
    <property type="match status" value="1"/>
</dbReference>
<dbReference type="SMART" id="SM00354">
    <property type="entry name" value="HTH_LACI"/>
    <property type="match status" value="1"/>
</dbReference>
<dbReference type="Gene3D" id="1.10.260.40">
    <property type="entry name" value="lambda repressor-like DNA-binding domains"/>
    <property type="match status" value="1"/>
</dbReference>
<protein>
    <submittedName>
        <fullName evidence="5">LacI family transcriptional regulator</fullName>
    </submittedName>
</protein>
<evidence type="ECO:0000256" key="1">
    <source>
        <dbReference type="ARBA" id="ARBA00023015"/>
    </source>
</evidence>
<dbReference type="PRINTS" id="PR00036">
    <property type="entry name" value="HTHLACI"/>
</dbReference>
<dbReference type="CDD" id="cd01392">
    <property type="entry name" value="HTH_LacI"/>
    <property type="match status" value="1"/>
</dbReference>
<keyword evidence="1" id="KW-0805">Transcription regulation</keyword>
<dbReference type="SUPFAM" id="SSF47413">
    <property type="entry name" value="lambda repressor-like DNA-binding domains"/>
    <property type="match status" value="1"/>
</dbReference>
<gene>
    <name evidence="5" type="ORF">E3O32_00885</name>
</gene>
<name>A0A4R8WEJ2_9MICO</name>
<evidence type="ECO:0000259" key="4">
    <source>
        <dbReference type="PROSITE" id="PS50932"/>
    </source>
</evidence>
<dbReference type="GO" id="GO:0003700">
    <property type="term" value="F:DNA-binding transcription factor activity"/>
    <property type="evidence" value="ECO:0007669"/>
    <property type="project" value="TreeGrafter"/>
</dbReference>
<keyword evidence="6" id="KW-1185">Reference proteome</keyword>
<organism evidence="5 6">
    <name type="scientific">Cryobacterium mannosilyticum</name>
    <dbReference type="NCBI Taxonomy" id="1259190"/>
    <lineage>
        <taxon>Bacteria</taxon>
        <taxon>Bacillati</taxon>
        <taxon>Actinomycetota</taxon>
        <taxon>Actinomycetes</taxon>
        <taxon>Micrococcales</taxon>
        <taxon>Microbacteriaceae</taxon>
        <taxon>Cryobacterium</taxon>
    </lineage>
</organism>
<evidence type="ECO:0000256" key="3">
    <source>
        <dbReference type="ARBA" id="ARBA00023163"/>
    </source>
</evidence>
<dbReference type="InterPro" id="IPR028082">
    <property type="entry name" value="Peripla_BP_I"/>
</dbReference>
<evidence type="ECO:0000256" key="2">
    <source>
        <dbReference type="ARBA" id="ARBA00023125"/>
    </source>
</evidence>
<dbReference type="InterPro" id="IPR046335">
    <property type="entry name" value="LacI/GalR-like_sensor"/>
</dbReference>
<dbReference type="SUPFAM" id="SSF53822">
    <property type="entry name" value="Periplasmic binding protein-like I"/>
    <property type="match status" value="1"/>
</dbReference>
<dbReference type="GO" id="GO:0000976">
    <property type="term" value="F:transcription cis-regulatory region binding"/>
    <property type="evidence" value="ECO:0007669"/>
    <property type="project" value="TreeGrafter"/>
</dbReference>
<sequence>MVTVPARRKRATIHDVAVEAGVSRGTVSRVVNDEPYVSAAARTAIEAAIEKVGYVPNNAARNLVMQRSQAVGFIVHEPHSLFLDDPNIGGILLGANTVLSRADYQMVSLVIDSQRDTDRVARYLSGGFVDGVIIVSARHEDPMIRVVEKLALPAAFVGHPPDLRRLPFVGIDNRRSARAITERLIGTGRSRIGMIAAALDRDSGADRLAGFTDALGSRFDPNLVERVPLYTYSDGAAGMRALLAREPGIDGVFAASDAVAAGALEALRDAGRSVPGDVGVVGFDDSTWALRTQPHLSTVHQPAFGLGAAAAECVLGQLRGEEQPAEGILLETPVVWRDSA</sequence>
<reference evidence="5 6" key="1">
    <citation type="submission" date="2019-03" db="EMBL/GenBank/DDBJ databases">
        <title>Genomics of glacier-inhabiting Cryobacterium strains.</title>
        <authorList>
            <person name="Liu Q."/>
            <person name="Xin Y.-H."/>
        </authorList>
    </citation>
    <scope>NUCLEOTIDE SEQUENCE [LARGE SCALE GENOMIC DNA]</scope>
    <source>
        <strain evidence="5 6">RHLT2-21</strain>
    </source>
</reference>
<feature type="domain" description="HTH lacI-type" evidence="4">
    <location>
        <begin position="11"/>
        <end position="65"/>
    </location>
</feature>
<dbReference type="PANTHER" id="PTHR30146:SF109">
    <property type="entry name" value="HTH-TYPE TRANSCRIPTIONAL REGULATOR GALS"/>
    <property type="match status" value="1"/>
</dbReference>
<keyword evidence="2" id="KW-0238">DNA-binding</keyword>
<dbReference type="Proteomes" id="UP000297643">
    <property type="component" value="Unassembled WGS sequence"/>
</dbReference>
<dbReference type="InterPro" id="IPR010982">
    <property type="entry name" value="Lambda_DNA-bd_dom_sf"/>
</dbReference>
<dbReference type="AlphaFoldDB" id="A0A4R8WEJ2"/>
<evidence type="ECO:0000313" key="6">
    <source>
        <dbReference type="Proteomes" id="UP000297643"/>
    </source>
</evidence>
<dbReference type="PROSITE" id="PS00356">
    <property type="entry name" value="HTH_LACI_1"/>
    <property type="match status" value="1"/>
</dbReference>
<dbReference type="Pfam" id="PF00356">
    <property type="entry name" value="LacI"/>
    <property type="match status" value="1"/>
</dbReference>
<dbReference type="InterPro" id="IPR000843">
    <property type="entry name" value="HTH_LacI"/>
</dbReference>
<dbReference type="CDD" id="cd06267">
    <property type="entry name" value="PBP1_LacI_sugar_binding-like"/>
    <property type="match status" value="1"/>
</dbReference>
<dbReference type="Gene3D" id="3.40.50.2300">
    <property type="match status" value="2"/>
</dbReference>